<proteinExistence type="inferred from homology"/>
<dbReference type="PRINTS" id="PR00621">
    <property type="entry name" value="HISTONEH2B"/>
</dbReference>
<dbReference type="GO" id="GO:0000786">
    <property type="term" value="C:nucleosome"/>
    <property type="evidence" value="ECO:0007669"/>
    <property type="project" value="InterPro"/>
</dbReference>
<gene>
    <name evidence="4" type="primary">LOC101839521</name>
</gene>
<organism evidence="3 4">
    <name type="scientific">Mesocricetus auratus</name>
    <name type="common">Golden hamster</name>
    <dbReference type="NCBI Taxonomy" id="10036"/>
    <lineage>
        <taxon>Eukaryota</taxon>
        <taxon>Metazoa</taxon>
        <taxon>Chordata</taxon>
        <taxon>Craniata</taxon>
        <taxon>Vertebrata</taxon>
        <taxon>Euteleostomi</taxon>
        <taxon>Mammalia</taxon>
        <taxon>Eutheria</taxon>
        <taxon>Euarchontoglires</taxon>
        <taxon>Glires</taxon>
        <taxon>Rodentia</taxon>
        <taxon>Myomorpha</taxon>
        <taxon>Muroidea</taxon>
        <taxon>Cricetidae</taxon>
        <taxon>Cricetinae</taxon>
        <taxon>Mesocricetus</taxon>
    </lineage>
</organism>
<sequence length="123" mass="14342">MARSIIKKYQYVKRPARQASRKQSRYSSIDFGQRNYSLYINRVLKEVVPKRGLSSNTVDIMNILINDIFERIATEACQLMYLKKRCTLTPEDIQKAVYLLLPKKLAKFAVIFGSEAVHRFIHS</sequence>
<evidence type="ECO:0000313" key="3">
    <source>
        <dbReference type="Proteomes" id="UP000886700"/>
    </source>
</evidence>
<accession>A0A1U7Q3G4</accession>
<feature type="domain" description="Core Histone H2A/H2B/H3" evidence="2">
    <location>
        <begin position="19"/>
        <end position="99"/>
    </location>
</feature>
<dbReference type="InterPro" id="IPR009072">
    <property type="entry name" value="Histone-fold"/>
</dbReference>
<reference evidence="4" key="1">
    <citation type="submission" date="2025-08" db="UniProtKB">
        <authorList>
            <consortium name="RefSeq"/>
        </authorList>
    </citation>
    <scope>IDENTIFICATION</scope>
    <source>
        <tissue evidence="4">Liver</tissue>
    </source>
</reference>
<dbReference type="FunFam" id="1.10.20.10:FF:000043">
    <property type="entry name" value="Histone H2B"/>
    <property type="match status" value="1"/>
</dbReference>
<protein>
    <submittedName>
        <fullName evidence="4">Histone H2B subacrosomal variant-like</fullName>
    </submittedName>
</protein>
<evidence type="ECO:0000259" key="2">
    <source>
        <dbReference type="Pfam" id="PF00125"/>
    </source>
</evidence>
<dbReference type="KEGG" id="maua:101839521"/>
<dbReference type="OrthoDB" id="9448092at2759"/>
<keyword evidence="3" id="KW-1185">Reference proteome</keyword>
<dbReference type="Proteomes" id="UP000886700">
    <property type="component" value="Unplaced"/>
</dbReference>
<dbReference type="SUPFAM" id="SSF47113">
    <property type="entry name" value="Histone-fold"/>
    <property type="match status" value="1"/>
</dbReference>
<comment type="similarity">
    <text evidence="1">Belongs to the histone H2B family.</text>
</comment>
<dbReference type="AlphaFoldDB" id="A0A1U7Q3G4"/>
<dbReference type="eggNOG" id="KOG1744">
    <property type="taxonomic scope" value="Eukaryota"/>
</dbReference>
<dbReference type="GO" id="GO:0003677">
    <property type="term" value="F:DNA binding"/>
    <property type="evidence" value="ECO:0007669"/>
    <property type="project" value="InterPro"/>
</dbReference>
<dbReference type="Gene3D" id="1.10.20.10">
    <property type="entry name" value="Histone, subunit A"/>
    <property type="match status" value="1"/>
</dbReference>
<evidence type="ECO:0000256" key="1">
    <source>
        <dbReference type="ARBA" id="ARBA00006846"/>
    </source>
</evidence>
<dbReference type="SMART" id="SM00427">
    <property type="entry name" value="H2B"/>
    <property type="match status" value="1"/>
</dbReference>
<dbReference type="Pfam" id="PF00125">
    <property type="entry name" value="Histone"/>
    <property type="match status" value="1"/>
</dbReference>
<name>A0A1U7Q3G4_MESAU</name>
<dbReference type="GeneID" id="101839521"/>
<dbReference type="GO" id="GO:0046982">
    <property type="term" value="F:protein heterodimerization activity"/>
    <property type="evidence" value="ECO:0007669"/>
    <property type="project" value="InterPro"/>
</dbReference>
<dbReference type="InterPro" id="IPR007125">
    <property type="entry name" value="H2A/H2B/H3"/>
</dbReference>
<dbReference type="CDD" id="cd22910">
    <property type="entry name" value="HFD_H2B"/>
    <property type="match status" value="1"/>
</dbReference>
<evidence type="ECO:0000313" key="4">
    <source>
        <dbReference type="RefSeq" id="XP_005065671.1"/>
    </source>
</evidence>
<dbReference type="GO" id="GO:0030527">
    <property type="term" value="F:structural constituent of chromatin"/>
    <property type="evidence" value="ECO:0007669"/>
    <property type="project" value="InterPro"/>
</dbReference>
<dbReference type="InterPro" id="IPR000558">
    <property type="entry name" value="Histone_H2B"/>
</dbReference>
<dbReference type="RefSeq" id="XP_005065671.1">
    <property type="nucleotide sequence ID" value="XM_005065614.2"/>
</dbReference>
<dbReference type="GO" id="GO:0005634">
    <property type="term" value="C:nucleus"/>
    <property type="evidence" value="ECO:0007669"/>
    <property type="project" value="UniProtKB-ARBA"/>
</dbReference>
<dbReference type="PANTHER" id="PTHR23428">
    <property type="entry name" value="HISTONE H2B"/>
    <property type="match status" value="1"/>
</dbReference>